<accession>A0ABQ0KZ73</accession>
<proteinExistence type="predicted"/>
<dbReference type="SUPFAM" id="SSF81606">
    <property type="entry name" value="PP2C-like"/>
    <property type="match status" value="1"/>
</dbReference>
<dbReference type="SMART" id="SM00332">
    <property type="entry name" value="PP2Cc"/>
    <property type="match status" value="1"/>
</dbReference>
<dbReference type="PROSITE" id="PS51746">
    <property type="entry name" value="PPM_2"/>
    <property type="match status" value="1"/>
</dbReference>
<organism evidence="2 3">
    <name type="scientific">Mycena chlorophos</name>
    <name type="common">Agaric fungus</name>
    <name type="synonym">Agaricus chlorophos</name>
    <dbReference type="NCBI Taxonomy" id="658473"/>
    <lineage>
        <taxon>Eukaryota</taxon>
        <taxon>Fungi</taxon>
        <taxon>Dikarya</taxon>
        <taxon>Basidiomycota</taxon>
        <taxon>Agaricomycotina</taxon>
        <taxon>Agaricomycetes</taxon>
        <taxon>Agaricomycetidae</taxon>
        <taxon>Agaricales</taxon>
        <taxon>Marasmiineae</taxon>
        <taxon>Mycenaceae</taxon>
        <taxon>Mycena</taxon>
    </lineage>
</organism>
<dbReference type="Proteomes" id="UP000815677">
    <property type="component" value="Unassembled WGS sequence"/>
</dbReference>
<name>A0ABQ0KZ73_MYCCL</name>
<dbReference type="InterPro" id="IPR001932">
    <property type="entry name" value="PPM-type_phosphatase-like_dom"/>
</dbReference>
<dbReference type="PANTHER" id="PTHR13832:SF827">
    <property type="entry name" value="PROTEIN PHOSPHATASE 1L"/>
    <property type="match status" value="1"/>
</dbReference>
<dbReference type="CDD" id="cd00143">
    <property type="entry name" value="PP2Cc"/>
    <property type="match status" value="1"/>
</dbReference>
<evidence type="ECO:0000313" key="2">
    <source>
        <dbReference type="EMBL" id="GAT43582.1"/>
    </source>
</evidence>
<sequence>MVPGIHADYLPTKDEDRIIVFPFQHGTMIAIFDGHLGSDTAEYASRRIPYLVSQAFDPDAEDLEARIVKIFQDFDQALISRVTELFEDSDKDWLNPRWDDRMEVAKVIGYNYLDPQFRAGRRAVLGTTVLLAIIDKAKQYVWVVSLGDSCAVRGRMQKGKMVPLFMNDFHNGENPKEVERLLSEHPGEQGVLIHNGTLGMLSVTRALGDHLMKTDMDFAWRILCWFNPCPFPPFLWQQWKENGNFTPPYLSSTPSVRKFDLRAGDRLVFASDGLANSMADALDWPDANACWDIIMPLLIGVDDERLGHRSFRPDASRPYNKAELLIRNVLFGDDSVKMSQVMMNRKRDDISVIVVDIDELP</sequence>
<dbReference type="Gene3D" id="3.60.40.10">
    <property type="entry name" value="PPM-type phosphatase domain"/>
    <property type="match status" value="1"/>
</dbReference>
<reference evidence="2" key="1">
    <citation type="submission" date="2014-09" db="EMBL/GenBank/DDBJ databases">
        <title>Genome sequence of the luminous mushroom Mycena chlorophos for searching fungal bioluminescence genes.</title>
        <authorList>
            <person name="Tanaka Y."/>
            <person name="Kasuga D."/>
            <person name="Oba Y."/>
            <person name="Hase S."/>
            <person name="Sato K."/>
            <person name="Oba Y."/>
            <person name="Sakakibara Y."/>
        </authorList>
    </citation>
    <scope>NUCLEOTIDE SEQUENCE</scope>
</reference>
<dbReference type="EMBL" id="DF839202">
    <property type="protein sequence ID" value="GAT43582.1"/>
    <property type="molecule type" value="Genomic_DNA"/>
</dbReference>
<gene>
    <name evidence="2" type="ORF">MCHLO_01256</name>
</gene>
<dbReference type="InterPro" id="IPR015655">
    <property type="entry name" value="PP2C"/>
</dbReference>
<dbReference type="PANTHER" id="PTHR13832">
    <property type="entry name" value="PROTEIN PHOSPHATASE 2C"/>
    <property type="match status" value="1"/>
</dbReference>
<keyword evidence="3" id="KW-1185">Reference proteome</keyword>
<dbReference type="Pfam" id="PF00481">
    <property type="entry name" value="PP2C"/>
    <property type="match status" value="1"/>
</dbReference>
<evidence type="ECO:0000259" key="1">
    <source>
        <dbReference type="PROSITE" id="PS51746"/>
    </source>
</evidence>
<dbReference type="InterPro" id="IPR036457">
    <property type="entry name" value="PPM-type-like_dom_sf"/>
</dbReference>
<feature type="domain" description="PPM-type phosphatase" evidence="1">
    <location>
        <begin position="1"/>
        <end position="357"/>
    </location>
</feature>
<evidence type="ECO:0000313" key="3">
    <source>
        <dbReference type="Proteomes" id="UP000815677"/>
    </source>
</evidence>
<protein>
    <recommendedName>
        <fullName evidence="1">PPM-type phosphatase domain-containing protein</fullName>
    </recommendedName>
</protein>